<dbReference type="InterPro" id="IPR008620">
    <property type="entry name" value="FixH"/>
</dbReference>
<keyword evidence="1" id="KW-1133">Transmembrane helix</keyword>
<reference evidence="2 3" key="1">
    <citation type="submission" date="2024-02" db="EMBL/GenBank/DDBJ databases">
        <title>Draft genome sequence of Collimonas sp. strain H4R21, an effective mineral-weathering bacterial strain isolated from the beech rhizosphere.</title>
        <authorList>
            <person name="Morin E."/>
            <person name="Uroz S."/>
            <person name="Leveau J.H.J."/>
            <person name="Kumar R."/>
            <person name="Rey M.W."/>
            <person name="Pham J."/>
        </authorList>
    </citation>
    <scope>NUCLEOTIDE SEQUENCE [LARGE SCALE GENOMIC DNA]</scope>
    <source>
        <strain evidence="2 3">H4R21</strain>
    </source>
</reference>
<evidence type="ECO:0000313" key="3">
    <source>
        <dbReference type="Proteomes" id="UP001495910"/>
    </source>
</evidence>
<dbReference type="EMBL" id="JBANDC010000019">
    <property type="protein sequence ID" value="MEM4990035.1"/>
    <property type="molecule type" value="Genomic_DNA"/>
</dbReference>
<gene>
    <name evidence="2" type="ORF">V8G57_21785</name>
</gene>
<keyword evidence="1" id="KW-0472">Membrane</keyword>
<dbReference type="Proteomes" id="UP001495910">
    <property type="component" value="Unassembled WGS sequence"/>
</dbReference>
<protein>
    <submittedName>
        <fullName evidence="2">FixH family protein</fullName>
    </submittedName>
</protein>
<sequence>MTRLSTVSAPWYAQRWPWLLMLGPLVVVAAASYTSWLAFSRQDALVEDDYYKEGNAINQDLRRDEEAIRRGIAGNLRYDAKSGVMSGVLRHAGGQAAASDMAPEAMPGLQLRLIHSTLPGKDITLFVRPDVNGNFSVRLPQLEKARWRILIEDAHRDWRLHANWSWPQQASVDLDPVAMKPADD</sequence>
<proteinExistence type="predicted"/>
<dbReference type="RefSeq" id="WP_342831175.1">
    <property type="nucleotide sequence ID" value="NZ_JBANDC010000019.1"/>
</dbReference>
<name>A0ABU9Q195_9BURK</name>
<feature type="transmembrane region" description="Helical" evidence="1">
    <location>
        <begin position="16"/>
        <end position="39"/>
    </location>
</feature>
<evidence type="ECO:0000313" key="2">
    <source>
        <dbReference type="EMBL" id="MEM4990035.1"/>
    </source>
</evidence>
<evidence type="ECO:0000256" key="1">
    <source>
        <dbReference type="SAM" id="Phobius"/>
    </source>
</evidence>
<keyword evidence="1" id="KW-0812">Transmembrane</keyword>
<organism evidence="2 3">
    <name type="scientific">Collimonas rhizosphaerae</name>
    <dbReference type="NCBI Taxonomy" id="3126357"/>
    <lineage>
        <taxon>Bacteria</taxon>
        <taxon>Pseudomonadati</taxon>
        <taxon>Pseudomonadota</taxon>
        <taxon>Betaproteobacteria</taxon>
        <taxon>Burkholderiales</taxon>
        <taxon>Oxalobacteraceae</taxon>
        <taxon>Collimonas</taxon>
    </lineage>
</organism>
<keyword evidence="3" id="KW-1185">Reference proteome</keyword>
<comment type="caution">
    <text evidence="2">The sequence shown here is derived from an EMBL/GenBank/DDBJ whole genome shotgun (WGS) entry which is preliminary data.</text>
</comment>
<dbReference type="Pfam" id="PF05751">
    <property type="entry name" value="FixH"/>
    <property type="match status" value="1"/>
</dbReference>
<accession>A0ABU9Q195</accession>